<reference evidence="8 9" key="1">
    <citation type="submission" date="2024-02" db="EMBL/GenBank/DDBJ databases">
        <authorList>
            <person name="Chen Y."/>
            <person name="Shah S."/>
            <person name="Dougan E. K."/>
            <person name="Thang M."/>
            <person name="Chan C."/>
        </authorList>
    </citation>
    <scope>NUCLEOTIDE SEQUENCE [LARGE SCALE GENOMIC DNA]</scope>
</reference>
<gene>
    <name evidence="8" type="ORF">SCF082_LOCUS34234</name>
</gene>
<dbReference type="InterPro" id="IPR000719">
    <property type="entry name" value="Prot_kinase_dom"/>
</dbReference>
<dbReference type="InterPro" id="IPR008271">
    <property type="entry name" value="Ser/Thr_kinase_AS"/>
</dbReference>
<dbReference type="EMBL" id="CAXAMM010031225">
    <property type="protein sequence ID" value="CAK9067743.1"/>
    <property type="molecule type" value="Genomic_DNA"/>
</dbReference>
<comment type="similarity">
    <text evidence="6">Belongs to the protein kinase superfamily. Ser/Thr protein kinase family. GCN2 subfamily.</text>
</comment>
<organism evidence="8 9">
    <name type="scientific">Durusdinium trenchii</name>
    <dbReference type="NCBI Taxonomy" id="1381693"/>
    <lineage>
        <taxon>Eukaryota</taxon>
        <taxon>Sar</taxon>
        <taxon>Alveolata</taxon>
        <taxon>Dinophyceae</taxon>
        <taxon>Suessiales</taxon>
        <taxon>Symbiodiniaceae</taxon>
        <taxon>Durusdinium</taxon>
    </lineage>
</organism>
<evidence type="ECO:0000256" key="6">
    <source>
        <dbReference type="ARBA" id="ARBA00037982"/>
    </source>
</evidence>
<evidence type="ECO:0000256" key="1">
    <source>
        <dbReference type="ARBA" id="ARBA00022679"/>
    </source>
</evidence>
<dbReference type="SUPFAM" id="SSF56112">
    <property type="entry name" value="Protein kinase-like (PK-like)"/>
    <property type="match status" value="1"/>
</dbReference>
<dbReference type="InterPro" id="IPR050339">
    <property type="entry name" value="CC_SR_Kinase"/>
</dbReference>
<keyword evidence="3 8" id="KW-0418">Kinase</keyword>
<keyword evidence="4" id="KW-0067">ATP-binding</keyword>
<dbReference type="Gene3D" id="1.10.510.10">
    <property type="entry name" value="Transferase(Phosphotransferase) domain 1"/>
    <property type="match status" value="1"/>
</dbReference>
<evidence type="ECO:0000256" key="3">
    <source>
        <dbReference type="ARBA" id="ARBA00022777"/>
    </source>
</evidence>
<keyword evidence="5" id="KW-0652">Protein synthesis inhibitor</keyword>
<comment type="caution">
    <text evidence="8">The sequence shown here is derived from an EMBL/GenBank/DDBJ whole genome shotgun (WGS) entry which is preliminary data.</text>
</comment>
<dbReference type="PANTHER" id="PTHR11042">
    <property type="entry name" value="EUKARYOTIC TRANSLATION INITIATION FACTOR 2-ALPHA KINASE EIF2-ALPHA KINASE -RELATED"/>
    <property type="match status" value="1"/>
</dbReference>
<keyword evidence="9" id="KW-1185">Reference proteome</keyword>
<accession>A0ABP0NWL6</accession>
<evidence type="ECO:0000313" key="9">
    <source>
        <dbReference type="Proteomes" id="UP001642464"/>
    </source>
</evidence>
<evidence type="ECO:0000259" key="7">
    <source>
        <dbReference type="PROSITE" id="PS50011"/>
    </source>
</evidence>
<sequence>MHLMLELCKFSMADYIDGKFEQIGSARCYFKPNTYEISMAMQQLLEAVGFLHENQVAHRDIKPENVLMAAGSQWKLADFNLACEFDRSATKPMSEYAGTRPFMAPEVEKRSYTELWMYDLCAVVVGDET</sequence>
<dbReference type="Pfam" id="PF00069">
    <property type="entry name" value="Pkinase"/>
    <property type="match status" value="1"/>
</dbReference>
<feature type="domain" description="Protein kinase" evidence="7">
    <location>
        <begin position="1"/>
        <end position="129"/>
    </location>
</feature>
<evidence type="ECO:0000256" key="2">
    <source>
        <dbReference type="ARBA" id="ARBA00022741"/>
    </source>
</evidence>
<proteinExistence type="inferred from homology"/>
<evidence type="ECO:0000313" key="8">
    <source>
        <dbReference type="EMBL" id="CAK9067743.1"/>
    </source>
</evidence>
<evidence type="ECO:0000256" key="5">
    <source>
        <dbReference type="ARBA" id="ARBA00023193"/>
    </source>
</evidence>
<dbReference type="PROSITE" id="PS00108">
    <property type="entry name" value="PROTEIN_KINASE_ST"/>
    <property type="match status" value="1"/>
</dbReference>
<keyword evidence="2" id="KW-0547">Nucleotide-binding</keyword>
<name>A0ABP0NWL6_9DINO</name>
<keyword evidence="1" id="KW-0808">Transferase</keyword>
<evidence type="ECO:0000256" key="4">
    <source>
        <dbReference type="ARBA" id="ARBA00022840"/>
    </source>
</evidence>
<protein>
    <submittedName>
        <fullName evidence="8">Liver/testis isoform (PHK-gamma-LT) (PHK-gamma-T) (Phosphorylase kinase subunit gamma-2)</fullName>
    </submittedName>
</protein>
<dbReference type="InterPro" id="IPR011009">
    <property type="entry name" value="Kinase-like_dom_sf"/>
</dbReference>
<dbReference type="Proteomes" id="UP001642464">
    <property type="component" value="Unassembled WGS sequence"/>
</dbReference>
<dbReference type="GO" id="GO:0016301">
    <property type="term" value="F:kinase activity"/>
    <property type="evidence" value="ECO:0007669"/>
    <property type="project" value="UniProtKB-KW"/>
</dbReference>
<dbReference type="PROSITE" id="PS50011">
    <property type="entry name" value="PROTEIN_KINASE_DOM"/>
    <property type="match status" value="1"/>
</dbReference>